<evidence type="ECO:0000256" key="3">
    <source>
        <dbReference type="ARBA" id="ARBA00022553"/>
    </source>
</evidence>
<proteinExistence type="inferred from homology"/>
<keyword evidence="12" id="KW-1185">Reference proteome</keyword>
<protein>
    <recommendedName>
        <fullName evidence="10">Beta-phosphoglucomutase</fullName>
        <ecNumber evidence="9">5.4.2.6</ecNumber>
    </recommendedName>
</protein>
<evidence type="ECO:0000256" key="8">
    <source>
        <dbReference type="ARBA" id="ARBA00044926"/>
    </source>
</evidence>
<dbReference type="PANTHER" id="PTHR46193:SF18">
    <property type="entry name" value="HEXITOL PHOSPHATASE B"/>
    <property type="match status" value="1"/>
</dbReference>
<comment type="cofactor">
    <cofactor evidence="1">
        <name>Mg(2+)</name>
        <dbReference type="ChEBI" id="CHEBI:18420"/>
    </cofactor>
</comment>
<keyword evidence="6" id="KW-0413">Isomerase</keyword>
<dbReference type="SUPFAM" id="SSF56784">
    <property type="entry name" value="HAD-like"/>
    <property type="match status" value="1"/>
</dbReference>
<gene>
    <name evidence="11" type="ORF">GCM10009550_77550</name>
</gene>
<dbReference type="GO" id="GO:0016787">
    <property type="term" value="F:hydrolase activity"/>
    <property type="evidence" value="ECO:0007669"/>
    <property type="project" value="UniProtKB-KW"/>
</dbReference>
<keyword evidence="7" id="KW-0119">Carbohydrate metabolism</keyword>
<reference evidence="12" key="1">
    <citation type="journal article" date="2019" name="Int. J. Syst. Evol. Microbiol.">
        <title>The Global Catalogue of Microorganisms (GCM) 10K type strain sequencing project: providing services to taxonomists for standard genome sequencing and annotation.</title>
        <authorList>
            <consortium name="The Broad Institute Genomics Platform"/>
            <consortium name="The Broad Institute Genome Sequencing Center for Infectious Disease"/>
            <person name="Wu L."/>
            <person name="Ma J."/>
        </authorList>
    </citation>
    <scope>NUCLEOTIDE SEQUENCE [LARGE SCALE GENOMIC DNA]</scope>
    <source>
        <strain evidence="12">JCM 10696</strain>
    </source>
</reference>
<dbReference type="Gene3D" id="3.40.50.1000">
    <property type="entry name" value="HAD superfamily/HAD-like"/>
    <property type="match status" value="1"/>
</dbReference>
<dbReference type="RefSeq" id="WP_344247797.1">
    <property type="nucleotide sequence ID" value="NZ_BAAAHH010000072.1"/>
</dbReference>
<dbReference type="SFLD" id="SFLDG01129">
    <property type="entry name" value="C1.5:_HAD__Beta-PGM__Phosphata"/>
    <property type="match status" value="1"/>
</dbReference>
<dbReference type="EMBL" id="BAAAHH010000072">
    <property type="protein sequence ID" value="GAA0970153.1"/>
    <property type="molecule type" value="Genomic_DNA"/>
</dbReference>
<keyword evidence="11" id="KW-0378">Hydrolase</keyword>
<evidence type="ECO:0000256" key="4">
    <source>
        <dbReference type="ARBA" id="ARBA00022723"/>
    </source>
</evidence>
<dbReference type="InterPro" id="IPR023214">
    <property type="entry name" value="HAD_sf"/>
</dbReference>
<evidence type="ECO:0000256" key="10">
    <source>
        <dbReference type="ARBA" id="ARBA00044991"/>
    </source>
</evidence>
<evidence type="ECO:0000256" key="1">
    <source>
        <dbReference type="ARBA" id="ARBA00001946"/>
    </source>
</evidence>
<evidence type="ECO:0000256" key="7">
    <source>
        <dbReference type="ARBA" id="ARBA00023277"/>
    </source>
</evidence>
<sequence length="243" mass="25557">MLGLPETTKACLFDLDGVLTDTAVLHNAAWKTMFDAFLTARGQAPFDPVKDYQQYVDGRRREDGVRTFLISRGIALPEGSPGDPPEADTVYGLASRKNALLLDLIARKGVQVFPGSVDYVRKARAAGLRTAVVSSSANTVEVLQSAGISGLFDARIDGVVAAKRKLPGKPEPDTFLAGAAAVDVPAGLCAVFEDALAGVEAGRAGRFGTVVGVDRVRDGFHAPALKAHGADIVVTDLADLLER</sequence>
<dbReference type="PANTHER" id="PTHR46193">
    <property type="entry name" value="6-PHOSPHOGLUCONATE PHOSPHATASE"/>
    <property type="match status" value="1"/>
</dbReference>
<evidence type="ECO:0000313" key="12">
    <source>
        <dbReference type="Proteomes" id="UP001500665"/>
    </source>
</evidence>
<comment type="similarity">
    <text evidence="2">Belongs to the HAD-like hydrolase superfamily. CbbY/CbbZ/Gph/YieH family.</text>
</comment>
<dbReference type="PRINTS" id="PR00413">
    <property type="entry name" value="HADHALOGNASE"/>
</dbReference>
<dbReference type="EC" id="5.4.2.6" evidence="9"/>
<dbReference type="Gene3D" id="1.10.150.240">
    <property type="entry name" value="Putative phosphatase, domain 2"/>
    <property type="match status" value="1"/>
</dbReference>
<dbReference type="InterPro" id="IPR010976">
    <property type="entry name" value="B-phosphoglucomutase_hydrolase"/>
</dbReference>
<evidence type="ECO:0000256" key="2">
    <source>
        <dbReference type="ARBA" id="ARBA00006171"/>
    </source>
</evidence>
<comment type="catalytic activity">
    <reaction evidence="8">
        <text>beta-D-glucose 1-phosphate = beta-D-glucose 6-phosphate</text>
        <dbReference type="Rhea" id="RHEA:20113"/>
        <dbReference type="ChEBI" id="CHEBI:57684"/>
        <dbReference type="ChEBI" id="CHEBI:58247"/>
        <dbReference type="EC" id="5.4.2.6"/>
    </reaction>
</comment>
<evidence type="ECO:0000256" key="9">
    <source>
        <dbReference type="ARBA" id="ARBA00044968"/>
    </source>
</evidence>
<name>A0ABP4CIB6_9ACTN</name>
<dbReference type="Pfam" id="PF00702">
    <property type="entry name" value="Hydrolase"/>
    <property type="match status" value="1"/>
</dbReference>
<dbReference type="InterPro" id="IPR036412">
    <property type="entry name" value="HAD-like_sf"/>
</dbReference>
<dbReference type="InterPro" id="IPR051600">
    <property type="entry name" value="Beta-PGM-like"/>
</dbReference>
<keyword evidence="5" id="KW-0460">Magnesium</keyword>
<dbReference type="InterPro" id="IPR006439">
    <property type="entry name" value="HAD-SF_hydro_IA"/>
</dbReference>
<evidence type="ECO:0000256" key="5">
    <source>
        <dbReference type="ARBA" id="ARBA00022842"/>
    </source>
</evidence>
<keyword evidence="4" id="KW-0479">Metal-binding</keyword>
<dbReference type="InterPro" id="IPR023198">
    <property type="entry name" value="PGP-like_dom2"/>
</dbReference>
<dbReference type="Proteomes" id="UP001500665">
    <property type="component" value="Unassembled WGS sequence"/>
</dbReference>
<comment type="caution">
    <text evidence="11">The sequence shown here is derived from an EMBL/GenBank/DDBJ whole genome shotgun (WGS) entry which is preliminary data.</text>
</comment>
<organism evidence="11 12">
    <name type="scientific">Actinocorallia libanotica</name>
    <dbReference type="NCBI Taxonomy" id="46162"/>
    <lineage>
        <taxon>Bacteria</taxon>
        <taxon>Bacillati</taxon>
        <taxon>Actinomycetota</taxon>
        <taxon>Actinomycetes</taxon>
        <taxon>Streptosporangiales</taxon>
        <taxon>Thermomonosporaceae</taxon>
        <taxon>Actinocorallia</taxon>
    </lineage>
</organism>
<dbReference type="NCBIfam" id="TIGR01509">
    <property type="entry name" value="HAD-SF-IA-v3"/>
    <property type="match status" value="1"/>
</dbReference>
<dbReference type="NCBIfam" id="TIGR02009">
    <property type="entry name" value="PGMB-YQAB-SF"/>
    <property type="match status" value="1"/>
</dbReference>
<evidence type="ECO:0000313" key="11">
    <source>
        <dbReference type="EMBL" id="GAA0970153.1"/>
    </source>
</evidence>
<evidence type="ECO:0000256" key="6">
    <source>
        <dbReference type="ARBA" id="ARBA00023235"/>
    </source>
</evidence>
<dbReference type="SFLD" id="SFLDS00003">
    <property type="entry name" value="Haloacid_Dehalogenase"/>
    <property type="match status" value="1"/>
</dbReference>
<keyword evidence="3" id="KW-0597">Phosphoprotein</keyword>
<accession>A0ABP4CIB6</accession>